<evidence type="ECO:0000256" key="1">
    <source>
        <dbReference type="ARBA" id="ARBA00004370"/>
    </source>
</evidence>
<dbReference type="InterPro" id="IPR012338">
    <property type="entry name" value="Beta-lactam/transpept-like"/>
</dbReference>
<organism evidence="5 6">
    <name type="scientific">Myroides marinus</name>
    <dbReference type="NCBI Taxonomy" id="703342"/>
    <lineage>
        <taxon>Bacteria</taxon>
        <taxon>Pseudomonadati</taxon>
        <taxon>Bacteroidota</taxon>
        <taxon>Flavobacteriia</taxon>
        <taxon>Flavobacteriales</taxon>
        <taxon>Flavobacteriaceae</taxon>
        <taxon>Myroides</taxon>
    </lineage>
</organism>
<dbReference type="Proteomes" id="UP000183077">
    <property type="component" value="Unassembled WGS sequence"/>
</dbReference>
<keyword evidence="2" id="KW-0472">Membrane</keyword>
<dbReference type="Pfam" id="PF00144">
    <property type="entry name" value="Beta-lactamase"/>
    <property type="match status" value="1"/>
</dbReference>
<evidence type="ECO:0000256" key="2">
    <source>
        <dbReference type="ARBA" id="ARBA00023136"/>
    </source>
</evidence>
<sequence length="363" mass="41065">MKQLFILTSLFTLLWSSSTYSQDLHTKIDSIRNLYNVPEVTYAIITKDQIIKQGASGHHKFNEKNNTSNASIQDYFHLGSNTKAITGFIAAKLVEQGKITWETTFFDLFPETKKGANPIYYNATLKDYFSHRAKVHAFTSGTERLSLPVFEGNKQQQRQAFAKHVLTLAPIESPDGYTYSNAGYSIAATMLEKVSNKSWEELTKEFLTKDLGIEFVIGWPNRNLDNQPWGHALQYDVLESVPPTYNYQLSLIEPAGDLSMNIENYIKYIQLNLKGLSGQSNTLSAKTYDFLFNSREKYAIGWGNLTTKEMKLYDHAGSDGTFFSYTQIDGLTNTAYIILANSGTTNAQQTVMKIVQEMKDSMK</sequence>
<accession>A0A1H6XZE7</accession>
<protein>
    <submittedName>
        <fullName evidence="5">CubicO group peptidase, beta-lactamase class C family</fullName>
    </submittedName>
</protein>
<dbReference type="SUPFAM" id="SSF56601">
    <property type="entry name" value="beta-lactamase/transpeptidase-like"/>
    <property type="match status" value="1"/>
</dbReference>
<dbReference type="GO" id="GO:0016020">
    <property type="term" value="C:membrane"/>
    <property type="evidence" value="ECO:0007669"/>
    <property type="project" value="UniProtKB-SubCell"/>
</dbReference>
<evidence type="ECO:0000313" key="5">
    <source>
        <dbReference type="EMBL" id="SEJ34423.1"/>
    </source>
</evidence>
<dbReference type="PANTHER" id="PTHR46825:SF11">
    <property type="entry name" value="PENICILLIN-BINDING PROTEIN 4"/>
    <property type="match status" value="1"/>
</dbReference>
<dbReference type="EMBL" id="FNYS01000026">
    <property type="protein sequence ID" value="SEJ34423.1"/>
    <property type="molecule type" value="Genomic_DNA"/>
</dbReference>
<dbReference type="InterPro" id="IPR050491">
    <property type="entry name" value="AmpC-like"/>
</dbReference>
<dbReference type="Gene3D" id="3.40.710.10">
    <property type="entry name" value="DD-peptidase/beta-lactamase superfamily"/>
    <property type="match status" value="1"/>
</dbReference>
<feature type="chain" id="PRO_5010176335" evidence="3">
    <location>
        <begin position="22"/>
        <end position="363"/>
    </location>
</feature>
<reference evidence="5 6" key="1">
    <citation type="submission" date="2016-10" db="EMBL/GenBank/DDBJ databases">
        <authorList>
            <person name="de Groot N.N."/>
        </authorList>
    </citation>
    <scope>NUCLEOTIDE SEQUENCE [LARGE SCALE GENOMIC DNA]</scope>
    <source>
        <strain evidence="5 6">DSM 23048</strain>
    </source>
</reference>
<comment type="subcellular location">
    <subcellularLocation>
        <location evidence="1">Membrane</location>
    </subcellularLocation>
</comment>
<evidence type="ECO:0000259" key="4">
    <source>
        <dbReference type="Pfam" id="PF00144"/>
    </source>
</evidence>
<dbReference type="AlphaFoldDB" id="A0A1H6XZE7"/>
<feature type="signal peptide" evidence="3">
    <location>
        <begin position="1"/>
        <end position="21"/>
    </location>
</feature>
<keyword evidence="3" id="KW-0732">Signal</keyword>
<feature type="domain" description="Beta-lactamase-related" evidence="4">
    <location>
        <begin position="35"/>
        <end position="349"/>
    </location>
</feature>
<dbReference type="GeneID" id="82258556"/>
<name>A0A1H6XZE7_9FLAO</name>
<dbReference type="PANTHER" id="PTHR46825">
    <property type="entry name" value="D-ALANYL-D-ALANINE-CARBOXYPEPTIDASE/ENDOPEPTIDASE AMPH"/>
    <property type="match status" value="1"/>
</dbReference>
<gene>
    <name evidence="5" type="ORF">SAMN04488018_12629</name>
</gene>
<dbReference type="InterPro" id="IPR001466">
    <property type="entry name" value="Beta-lactam-related"/>
</dbReference>
<evidence type="ECO:0000256" key="3">
    <source>
        <dbReference type="SAM" id="SignalP"/>
    </source>
</evidence>
<evidence type="ECO:0000313" key="6">
    <source>
        <dbReference type="Proteomes" id="UP000183077"/>
    </source>
</evidence>
<dbReference type="RefSeq" id="WP_074747919.1">
    <property type="nucleotide sequence ID" value="NZ_FNYS01000026.1"/>
</dbReference>
<proteinExistence type="predicted"/>